<protein>
    <submittedName>
        <fullName evidence="7">Sarcosine oxidase</fullName>
    </submittedName>
</protein>
<dbReference type="GO" id="GO:0008115">
    <property type="term" value="F:sarcosine oxidase activity"/>
    <property type="evidence" value="ECO:0007669"/>
    <property type="project" value="TreeGrafter"/>
</dbReference>
<dbReference type="InterPro" id="IPR045170">
    <property type="entry name" value="MTOX"/>
</dbReference>
<dbReference type="PANTHER" id="PTHR10961:SF37">
    <property type="entry name" value="FAD DEPENDENT OXIDOREDUCTASE DOMAIN-CONTAINING PROTEIN"/>
    <property type="match status" value="1"/>
</dbReference>
<evidence type="ECO:0000256" key="5">
    <source>
        <dbReference type="ARBA" id="ARBA00023002"/>
    </source>
</evidence>
<dbReference type="InterPro" id="IPR036188">
    <property type="entry name" value="FAD/NAD-bd_sf"/>
</dbReference>
<comment type="cofactor">
    <cofactor evidence="1">
        <name>FAD</name>
        <dbReference type="ChEBI" id="CHEBI:57692"/>
    </cofactor>
</comment>
<dbReference type="Gene3D" id="3.30.9.10">
    <property type="entry name" value="D-Amino Acid Oxidase, subunit A, domain 2"/>
    <property type="match status" value="1"/>
</dbReference>
<evidence type="ECO:0000256" key="4">
    <source>
        <dbReference type="ARBA" id="ARBA00022827"/>
    </source>
</evidence>
<evidence type="ECO:0000256" key="3">
    <source>
        <dbReference type="ARBA" id="ARBA00022630"/>
    </source>
</evidence>
<dbReference type="AlphaFoldDB" id="A0A6A6NY12"/>
<dbReference type="PANTHER" id="PTHR10961">
    <property type="entry name" value="PEROXISOMAL SARCOSINE OXIDASE"/>
    <property type="match status" value="1"/>
</dbReference>
<evidence type="ECO:0000256" key="1">
    <source>
        <dbReference type="ARBA" id="ARBA00001974"/>
    </source>
</evidence>
<keyword evidence="8" id="KW-1185">Reference proteome</keyword>
<dbReference type="EMBL" id="MU001683">
    <property type="protein sequence ID" value="KAF2456601.1"/>
    <property type="molecule type" value="Genomic_DNA"/>
</dbReference>
<dbReference type="Pfam" id="PF01266">
    <property type="entry name" value="DAO"/>
    <property type="match status" value="1"/>
</dbReference>
<organism evidence="7 8">
    <name type="scientific">Lineolata rhizophorae</name>
    <dbReference type="NCBI Taxonomy" id="578093"/>
    <lineage>
        <taxon>Eukaryota</taxon>
        <taxon>Fungi</taxon>
        <taxon>Dikarya</taxon>
        <taxon>Ascomycota</taxon>
        <taxon>Pezizomycotina</taxon>
        <taxon>Dothideomycetes</taxon>
        <taxon>Dothideomycetes incertae sedis</taxon>
        <taxon>Lineolatales</taxon>
        <taxon>Lineolataceae</taxon>
        <taxon>Lineolata</taxon>
    </lineage>
</organism>
<evidence type="ECO:0000313" key="8">
    <source>
        <dbReference type="Proteomes" id="UP000799766"/>
    </source>
</evidence>
<keyword evidence="3" id="KW-0285">Flavoprotein</keyword>
<dbReference type="GO" id="GO:0051698">
    <property type="term" value="F:saccharopine oxidase activity"/>
    <property type="evidence" value="ECO:0007669"/>
    <property type="project" value="TreeGrafter"/>
</dbReference>
<evidence type="ECO:0000256" key="2">
    <source>
        <dbReference type="ARBA" id="ARBA00010989"/>
    </source>
</evidence>
<dbReference type="GO" id="GO:0050660">
    <property type="term" value="F:flavin adenine dinucleotide binding"/>
    <property type="evidence" value="ECO:0007669"/>
    <property type="project" value="InterPro"/>
</dbReference>
<feature type="domain" description="FAD dependent oxidoreductase" evidence="6">
    <location>
        <begin position="5"/>
        <end position="388"/>
    </location>
</feature>
<dbReference type="OrthoDB" id="2219495at2759"/>
<evidence type="ECO:0000259" key="6">
    <source>
        <dbReference type="Pfam" id="PF01266"/>
    </source>
</evidence>
<gene>
    <name evidence="7" type="ORF">BDY21DRAFT_54463</name>
</gene>
<sequence>MARSFVIVGAGNFGAATALELVTQHPMADVALIDTSPFPNPQAASHDINKIIRPDYSDPAYTRLMAEAMPLWRASPLYSAFYHETGVLRADPSHFSDACFDSYDVVGSKTAATWLSVDEVRRRWNGVFRHANLDGVDKCYWNPKSGWAEADRALEAVIRDAVSRGVRYYSDGVQTLLIGADGTCRGVRLKSGAEMLADSVVLSAGARTALLLAESAPDNREIQAGDRIVATGAVSFYATLEGVVRDKFREVPVFKSCLKQAKGESISLASNGILKFNCDLSFTNMGYHVASGQLMSIPPEGIGQGLWNPSNFPQALKDRCKQVLANLYGEMVDGVEIEAYRMCWDATTPSHDFLIGPHPHCKNLYILTGGSFHGWKFLPIIGKYTVQMLNGTLEESLQKKWSWTEGCLPWEGHKANPTYQLEADLKDFADCLGQEINTRAPHEGLTGAERAFL</sequence>
<keyword evidence="5" id="KW-0560">Oxidoreductase</keyword>
<reference evidence="7" key="1">
    <citation type="journal article" date="2020" name="Stud. Mycol.">
        <title>101 Dothideomycetes genomes: a test case for predicting lifestyles and emergence of pathogens.</title>
        <authorList>
            <person name="Haridas S."/>
            <person name="Albert R."/>
            <person name="Binder M."/>
            <person name="Bloem J."/>
            <person name="Labutti K."/>
            <person name="Salamov A."/>
            <person name="Andreopoulos B."/>
            <person name="Baker S."/>
            <person name="Barry K."/>
            <person name="Bills G."/>
            <person name="Bluhm B."/>
            <person name="Cannon C."/>
            <person name="Castanera R."/>
            <person name="Culley D."/>
            <person name="Daum C."/>
            <person name="Ezra D."/>
            <person name="Gonzalez J."/>
            <person name="Henrissat B."/>
            <person name="Kuo A."/>
            <person name="Liang C."/>
            <person name="Lipzen A."/>
            <person name="Lutzoni F."/>
            <person name="Magnuson J."/>
            <person name="Mondo S."/>
            <person name="Nolan M."/>
            <person name="Ohm R."/>
            <person name="Pangilinan J."/>
            <person name="Park H.-J."/>
            <person name="Ramirez L."/>
            <person name="Alfaro M."/>
            <person name="Sun H."/>
            <person name="Tritt A."/>
            <person name="Yoshinaga Y."/>
            <person name="Zwiers L.-H."/>
            <person name="Turgeon B."/>
            <person name="Goodwin S."/>
            <person name="Spatafora J."/>
            <person name="Crous P."/>
            <person name="Grigoriev I."/>
        </authorList>
    </citation>
    <scope>NUCLEOTIDE SEQUENCE</scope>
    <source>
        <strain evidence="7">ATCC 16933</strain>
    </source>
</reference>
<dbReference type="SUPFAM" id="SSF51905">
    <property type="entry name" value="FAD/NAD(P)-binding domain"/>
    <property type="match status" value="1"/>
</dbReference>
<keyword evidence="4" id="KW-0274">FAD</keyword>
<dbReference type="Gene3D" id="3.50.50.60">
    <property type="entry name" value="FAD/NAD(P)-binding domain"/>
    <property type="match status" value="1"/>
</dbReference>
<evidence type="ECO:0000313" key="7">
    <source>
        <dbReference type="EMBL" id="KAF2456601.1"/>
    </source>
</evidence>
<dbReference type="Proteomes" id="UP000799766">
    <property type="component" value="Unassembled WGS sequence"/>
</dbReference>
<comment type="similarity">
    <text evidence="2">Belongs to the MSOX/MTOX family.</text>
</comment>
<name>A0A6A6NY12_9PEZI</name>
<proteinExistence type="inferred from homology"/>
<accession>A0A6A6NY12</accession>
<dbReference type="InterPro" id="IPR006076">
    <property type="entry name" value="FAD-dep_OxRdtase"/>
</dbReference>